<keyword evidence="6" id="KW-1185">Reference proteome</keyword>
<dbReference type="SUPFAM" id="SSF56801">
    <property type="entry name" value="Acetyl-CoA synthetase-like"/>
    <property type="match status" value="1"/>
</dbReference>
<dbReference type="EMBL" id="CP033972">
    <property type="protein sequence ID" value="AZG47693.1"/>
    <property type="molecule type" value="Genomic_DNA"/>
</dbReference>
<evidence type="ECO:0000259" key="3">
    <source>
        <dbReference type="Pfam" id="PF00501"/>
    </source>
</evidence>
<keyword evidence="2 5" id="KW-0436">Ligase</keyword>
<organism evidence="5 6">
    <name type="scientific">Gordonia insulae</name>
    <dbReference type="NCBI Taxonomy" id="2420509"/>
    <lineage>
        <taxon>Bacteria</taxon>
        <taxon>Bacillati</taxon>
        <taxon>Actinomycetota</taxon>
        <taxon>Actinomycetes</taxon>
        <taxon>Mycobacteriales</taxon>
        <taxon>Gordoniaceae</taxon>
        <taxon>Gordonia</taxon>
    </lineage>
</organism>
<feature type="domain" description="AMP-binding enzyme C-terminal" evidence="4">
    <location>
        <begin position="412"/>
        <end position="486"/>
    </location>
</feature>
<dbReference type="PANTHER" id="PTHR43767:SF1">
    <property type="entry name" value="NONRIBOSOMAL PEPTIDE SYNTHASE PES1 (EUROFUNG)-RELATED"/>
    <property type="match status" value="1"/>
</dbReference>
<evidence type="ECO:0000256" key="1">
    <source>
        <dbReference type="ARBA" id="ARBA00006432"/>
    </source>
</evidence>
<dbReference type="Gene3D" id="3.30.300.30">
    <property type="match status" value="1"/>
</dbReference>
<dbReference type="EC" id="6.2.1.3" evidence="5"/>
<evidence type="ECO:0000259" key="4">
    <source>
        <dbReference type="Pfam" id="PF13193"/>
    </source>
</evidence>
<dbReference type="PANTHER" id="PTHR43767">
    <property type="entry name" value="LONG-CHAIN-FATTY-ACID--COA LIGASE"/>
    <property type="match status" value="1"/>
</dbReference>
<feature type="domain" description="AMP-dependent synthetase/ligase" evidence="3">
    <location>
        <begin position="12"/>
        <end position="362"/>
    </location>
</feature>
<dbReference type="Proteomes" id="UP000271469">
    <property type="component" value="Chromosome"/>
</dbReference>
<dbReference type="GO" id="GO:0004467">
    <property type="term" value="F:long-chain fatty acid-CoA ligase activity"/>
    <property type="evidence" value="ECO:0007669"/>
    <property type="project" value="UniProtKB-EC"/>
</dbReference>
<reference evidence="5 6" key="1">
    <citation type="submission" date="2018-11" db="EMBL/GenBank/DDBJ databases">
        <title>Gordonia insulae sp. nov., isolated from an island soil.</title>
        <authorList>
            <person name="Kim Y.S."/>
            <person name="Kim S.B."/>
        </authorList>
    </citation>
    <scope>NUCLEOTIDE SEQUENCE [LARGE SCALE GENOMIC DNA]</scope>
    <source>
        <strain evidence="5 6">MMS17-SY073</strain>
    </source>
</reference>
<dbReference type="Gene3D" id="3.40.50.12780">
    <property type="entry name" value="N-terminal domain of ligase-like"/>
    <property type="match status" value="1"/>
</dbReference>
<dbReference type="InterPro" id="IPR000873">
    <property type="entry name" value="AMP-dep_synth/lig_dom"/>
</dbReference>
<protein>
    <submittedName>
        <fullName evidence="5">Long-chain-fatty-acid--CoA ligase FadD13</fullName>
        <ecNumber evidence="5">6.2.1.3</ecNumber>
    </submittedName>
</protein>
<dbReference type="OrthoDB" id="9803968at2"/>
<gene>
    <name evidence="5" type="ORF">D7316_04305</name>
</gene>
<dbReference type="InterPro" id="IPR025110">
    <property type="entry name" value="AMP-bd_C"/>
</dbReference>
<dbReference type="InterPro" id="IPR020845">
    <property type="entry name" value="AMP-binding_CS"/>
</dbReference>
<proteinExistence type="inferred from homology"/>
<dbReference type="RefSeq" id="WP_124710011.1">
    <property type="nucleotide sequence ID" value="NZ_CP033972.1"/>
</dbReference>
<dbReference type="Pfam" id="PF00501">
    <property type="entry name" value="AMP-binding"/>
    <property type="match status" value="1"/>
</dbReference>
<dbReference type="InterPro" id="IPR042099">
    <property type="entry name" value="ANL_N_sf"/>
</dbReference>
<evidence type="ECO:0000313" key="6">
    <source>
        <dbReference type="Proteomes" id="UP000271469"/>
    </source>
</evidence>
<evidence type="ECO:0000256" key="2">
    <source>
        <dbReference type="ARBA" id="ARBA00022598"/>
    </source>
</evidence>
<accession>A0A3G8JRY7</accession>
<comment type="similarity">
    <text evidence="1">Belongs to the ATP-dependent AMP-binding enzyme family.</text>
</comment>
<dbReference type="InterPro" id="IPR050237">
    <property type="entry name" value="ATP-dep_AMP-bd_enzyme"/>
</dbReference>
<dbReference type="AlphaFoldDB" id="A0A3G8JRY7"/>
<sequence>MSGTVIDALTYWAKIVPDQAAIDFAGDVVTYRELNTWADGVAHDLDDRGVTAGDRVSYLGVNTLEWCVAAIGAMKVGAISAPFNQRMLAGELTVLVDDCEPAVVYCDADLRDRLEEVHAARETFAIAEFEANVRSLRGVAHAPFRAPVTEQSDPTAIVFTSGTTGKPKGVVFTHATIAGEMHEWSLMEPIEQNGLRPLLVLPLFTAAGIIWGISRTVLHGGTLLLQPGFDPASALRVMTDSKATTLTGPPILFEQISRVPGFDDTDLSHLTTAHVGGARVPSALVGTWLARGVQLRQIYGQTEIGGSATAMPRHEAAQHPDKCGFGGIFTKIRVVDADGKECRPDEVGQILLRGPGMMPGYWRNDDATRAALIDGWLHTGDLGKLDENGYLTFVDRLKDMIISGGLNISPAEIEQVINRMPGVEEVAVISVPDDKFGETPAAIVKKVTGLTEIDVVEFCNRNLADYKVPRYVVFVDSGLPRMASGKISKRELRDTYSDVPQTYPKVR</sequence>
<dbReference type="Pfam" id="PF13193">
    <property type="entry name" value="AMP-binding_C"/>
    <property type="match status" value="1"/>
</dbReference>
<dbReference type="FunFam" id="3.30.300.30:FF:000008">
    <property type="entry name" value="2,3-dihydroxybenzoate-AMP ligase"/>
    <property type="match status" value="1"/>
</dbReference>
<evidence type="ECO:0000313" key="5">
    <source>
        <dbReference type="EMBL" id="AZG47693.1"/>
    </source>
</evidence>
<dbReference type="PROSITE" id="PS00455">
    <property type="entry name" value="AMP_BINDING"/>
    <property type="match status" value="1"/>
</dbReference>
<dbReference type="InterPro" id="IPR045851">
    <property type="entry name" value="AMP-bd_C_sf"/>
</dbReference>
<name>A0A3G8JRY7_9ACTN</name>
<dbReference type="KEGG" id="gom:D7316_04305"/>